<dbReference type="AlphaFoldDB" id="A0A412E122"/>
<name>A0A412E122_BACSE</name>
<sequence>MKIQIHQMLHGYNQGHNLIQSSIVLPSSEDMDCMATLSDWSEYVNPQDEADYITIYPLKNSEYYVISKTWYANEMKRPGCVWTHSLLISFHQLSQIADYRVFIDMFVRPQNGNYEFYATPLQVESTLEYESSLFNNKLIIPSLPIIYNELINRHPQVFRIEHKSLFYQYFCLLLMNYFPYQILCQLSFCSGSSGLRTLYSKPFFLQFINTQHDIVKSIIVYDESELNAIPSWIKLATQDIVLEELQLSRLLHTFADDIGSDSQHLNGFLILVELINKNYEAYEEKRKAIQLIIAELATLFPHREDGKLLKERFLQKRMTDKFVPEYEFLYYMCVSEFIDAFSVHYINFWQRFDEIAHSDNRQLYYQLLQKLCQASHLNDWGESILAKSNEYLTISDLNVIADNDWSLFQSLASACPELLNQGSWITYSYNQIEDILRIILTSHASSVFIKWKELLFKILNTQIRVYADLSNLIFQKDKNAVYYVLDYLNNSAKHVVPKSIEKLCQQESSKILTWMETMNVLTPNVGLLIMKSILPISVQVQSKGSGRWIAFSKLSIKSMPIEYYAYLYLLSFNWPFDNHAIEFMRIAFYPLHKAASEGRLDYDIWKYISPYTEELPIWLDWDRCKKLRKAIVKRIKNSYLDVDFIKDFTPDKELNKELIKIWKK</sequence>
<organism evidence="1 2">
    <name type="scientific">Bacteroides stercoris</name>
    <dbReference type="NCBI Taxonomy" id="46506"/>
    <lineage>
        <taxon>Bacteria</taxon>
        <taxon>Pseudomonadati</taxon>
        <taxon>Bacteroidota</taxon>
        <taxon>Bacteroidia</taxon>
        <taxon>Bacteroidales</taxon>
        <taxon>Bacteroidaceae</taxon>
        <taxon>Bacteroides</taxon>
    </lineage>
</organism>
<dbReference type="RefSeq" id="WP_117917780.1">
    <property type="nucleotide sequence ID" value="NZ_QRUB01000021.1"/>
</dbReference>
<proteinExistence type="predicted"/>
<dbReference type="Pfam" id="PF20012">
    <property type="entry name" value="GAP1-N1"/>
    <property type="match status" value="1"/>
</dbReference>
<reference evidence="1 2" key="1">
    <citation type="submission" date="2018-08" db="EMBL/GenBank/DDBJ databases">
        <title>A genome reference for cultivated species of the human gut microbiota.</title>
        <authorList>
            <person name="Zou Y."/>
            <person name="Xue W."/>
            <person name="Luo G."/>
        </authorList>
    </citation>
    <scope>NUCLEOTIDE SEQUENCE [LARGE SCALE GENOMIC DNA]</scope>
    <source>
        <strain evidence="1 2">AF25-6</strain>
    </source>
</reference>
<evidence type="ECO:0000313" key="2">
    <source>
        <dbReference type="Proteomes" id="UP000284161"/>
    </source>
</evidence>
<dbReference type="Proteomes" id="UP000284161">
    <property type="component" value="Unassembled WGS sequence"/>
</dbReference>
<protein>
    <submittedName>
        <fullName evidence="1">Uncharacterized protein</fullName>
    </submittedName>
</protein>
<comment type="caution">
    <text evidence="1">The sequence shown here is derived from an EMBL/GenBank/DDBJ whole genome shotgun (WGS) entry which is preliminary data.</text>
</comment>
<accession>A0A412E122</accession>
<evidence type="ECO:0000313" key="1">
    <source>
        <dbReference type="EMBL" id="RGR26308.1"/>
    </source>
</evidence>
<gene>
    <name evidence="1" type="ORF">DWY58_15340</name>
</gene>
<dbReference type="EMBL" id="QRUB01000021">
    <property type="protein sequence ID" value="RGR26308.1"/>
    <property type="molecule type" value="Genomic_DNA"/>
</dbReference>